<dbReference type="AlphaFoldDB" id="A0AAN9PR63"/>
<dbReference type="SMART" id="SM00028">
    <property type="entry name" value="TPR"/>
    <property type="match status" value="3"/>
</dbReference>
<evidence type="ECO:0000256" key="6">
    <source>
        <dbReference type="PROSITE-ProRule" id="PRU00339"/>
    </source>
</evidence>
<dbReference type="PROSITE" id="PS50005">
    <property type="entry name" value="TPR"/>
    <property type="match status" value="2"/>
</dbReference>
<evidence type="ECO:0000259" key="7">
    <source>
        <dbReference type="PROSITE" id="PS51048"/>
    </source>
</evidence>
<dbReference type="GO" id="GO:0051087">
    <property type="term" value="F:protein-folding chaperone binding"/>
    <property type="evidence" value="ECO:0007669"/>
    <property type="project" value="InterPro"/>
</dbReference>
<dbReference type="EMBL" id="JAYKXN010000002">
    <property type="protein sequence ID" value="KAK7308960.1"/>
    <property type="molecule type" value="Genomic_DNA"/>
</dbReference>
<feature type="domain" description="CS" evidence="8">
    <location>
        <begin position="172"/>
        <end position="261"/>
    </location>
</feature>
<accession>A0AAN9PR63</accession>
<keyword evidence="3 6" id="KW-0802">TPR repeat</keyword>
<comment type="similarity">
    <text evidence="1">Belongs to the SGT1 family.</text>
</comment>
<feature type="repeat" description="TPR" evidence="6">
    <location>
        <begin position="2"/>
        <end position="35"/>
    </location>
</feature>
<dbReference type="Gene3D" id="1.25.40.10">
    <property type="entry name" value="Tetratricopeptide repeat domain"/>
    <property type="match status" value="1"/>
</dbReference>
<evidence type="ECO:0000256" key="4">
    <source>
        <dbReference type="ARBA" id="ARBA00069423"/>
    </source>
</evidence>
<dbReference type="InterPro" id="IPR019734">
    <property type="entry name" value="TPR_rpt"/>
</dbReference>
<dbReference type="PROSITE" id="PS51203">
    <property type="entry name" value="CS"/>
    <property type="match status" value="1"/>
</dbReference>
<feature type="repeat" description="TPR" evidence="6">
    <location>
        <begin position="36"/>
        <end position="69"/>
    </location>
</feature>
<dbReference type="Pfam" id="PF05002">
    <property type="entry name" value="SGS"/>
    <property type="match status" value="1"/>
</dbReference>
<keyword evidence="10" id="KW-1185">Reference proteome</keyword>
<name>A0AAN9PR63_CLITE</name>
<keyword evidence="2" id="KW-0677">Repeat</keyword>
<dbReference type="CDD" id="cd06466">
    <property type="entry name" value="p23_CS_SGT1_like"/>
    <property type="match status" value="1"/>
</dbReference>
<evidence type="ECO:0000256" key="2">
    <source>
        <dbReference type="ARBA" id="ARBA00022737"/>
    </source>
</evidence>
<comment type="caution">
    <text evidence="9">The sequence shown here is derived from an EMBL/GenBank/DDBJ whole genome shotgun (WGS) entry which is preliminary data.</text>
</comment>
<gene>
    <name evidence="9" type="ORF">RJT34_05326</name>
</gene>
<dbReference type="Gene3D" id="2.60.40.790">
    <property type="match status" value="1"/>
</dbReference>
<evidence type="ECO:0000256" key="1">
    <source>
        <dbReference type="ARBA" id="ARBA00008509"/>
    </source>
</evidence>
<feature type="domain" description="SGS" evidence="7">
    <location>
        <begin position="282"/>
        <end position="373"/>
    </location>
</feature>
<protein>
    <recommendedName>
        <fullName evidence="4">Protein SGT1 homolog</fullName>
    </recommendedName>
    <alternativeName>
        <fullName evidence="5">Suppressor of G2 allele of SKP1 homolog</fullName>
    </alternativeName>
</protein>
<dbReference type="PROSITE" id="PS51048">
    <property type="entry name" value="SGS"/>
    <property type="match status" value="1"/>
</dbReference>
<dbReference type="SUPFAM" id="SSF48452">
    <property type="entry name" value="TPR-like"/>
    <property type="match status" value="1"/>
</dbReference>
<dbReference type="InterPro" id="IPR044563">
    <property type="entry name" value="Sgt1-like"/>
</dbReference>
<evidence type="ECO:0000256" key="3">
    <source>
        <dbReference type="ARBA" id="ARBA00022803"/>
    </source>
</evidence>
<dbReference type="FunFam" id="2.60.40.790:FF:000041">
    <property type="entry name" value="Protein SGT1 homolog A"/>
    <property type="match status" value="1"/>
</dbReference>
<organism evidence="9 10">
    <name type="scientific">Clitoria ternatea</name>
    <name type="common">Butterfly pea</name>
    <dbReference type="NCBI Taxonomy" id="43366"/>
    <lineage>
        <taxon>Eukaryota</taxon>
        <taxon>Viridiplantae</taxon>
        <taxon>Streptophyta</taxon>
        <taxon>Embryophyta</taxon>
        <taxon>Tracheophyta</taxon>
        <taxon>Spermatophyta</taxon>
        <taxon>Magnoliopsida</taxon>
        <taxon>eudicotyledons</taxon>
        <taxon>Gunneridae</taxon>
        <taxon>Pentapetalae</taxon>
        <taxon>rosids</taxon>
        <taxon>fabids</taxon>
        <taxon>Fabales</taxon>
        <taxon>Fabaceae</taxon>
        <taxon>Papilionoideae</taxon>
        <taxon>50 kb inversion clade</taxon>
        <taxon>NPAAA clade</taxon>
        <taxon>indigoferoid/millettioid clade</taxon>
        <taxon>Phaseoleae</taxon>
        <taxon>Clitoria</taxon>
    </lineage>
</organism>
<evidence type="ECO:0000259" key="8">
    <source>
        <dbReference type="PROSITE" id="PS51203"/>
    </source>
</evidence>
<dbReference type="GO" id="GO:0006950">
    <property type="term" value="P:response to stress"/>
    <property type="evidence" value="ECO:0007669"/>
    <property type="project" value="UniProtKB-ARBA"/>
</dbReference>
<dbReference type="Proteomes" id="UP001359559">
    <property type="component" value="Unassembled WGS sequence"/>
</dbReference>
<dbReference type="InterPro" id="IPR007052">
    <property type="entry name" value="CS_dom"/>
</dbReference>
<evidence type="ECO:0000256" key="5">
    <source>
        <dbReference type="ARBA" id="ARBA00075471"/>
    </source>
</evidence>
<proteinExistence type="inferred from homology"/>
<dbReference type="Pfam" id="PF13181">
    <property type="entry name" value="TPR_8"/>
    <property type="match status" value="2"/>
</dbReference>
<dbReference type="FunFam" id="1.25.40.10:FF:000778">
    <property type="entry name" value="Protein SGT1 homolog"/>
    <property type="match status" value="1"/>
</dbReference>
<evidence type="ECO:0000313" key="10">
    <source>
        <dbReference type="Proteomes" id="UP001359559"/>
    </source>
</evidence>
<reference evidence="9 10" key="1">
    <citation type="submission" date="2024-01" db="EMBL/GenBank/DDBJ databases">
        <title>The genomes of 5 underutilized Papilionoideae crops provide insights into root nodulation and disease resistance.</title>
        <authorList>
            <person name="Yuan L."/>
        </authorList>
    </citation>
    <scope>NUCLEOTIDE SEQUENCE [LARGE SCALE GENOMIC DNA]</scope>
    <source>
        <strain evidence="9">LY-2023</strain>
        <tissue evidence="9">Leaf</tissue>
    </source>
</reference>
<dbReference type="PANTHER" id="PTHR45862">
    <property type="entry name" value="PROTEIN SGT1 HOMOLOG"/>
    <property type="match status" value="1"/>
</dbReference>
<dbReference type="InterPro" id="IPR011990">
    <property type="entry name" value="TPR-like_helical_dom_sf"/>
</dbReference>
<dbReference type="Pfam" id="PF04969">
    <property type="entry name" value="CS"/>
    <property type="match status" value="1"/>
</dbReference>
<dbReference type="InterPro" id="IPR008978">
    <property type="entry name" value="HSP20-like_chaperone"/>
</dbReference>
<sequence>MAKELEKKAKEAFFDDEFALAVDFYSQAIQLDPNNAHLFADRAQAHIKLNAFTEAVSDANKAIQLNPSLSKAYLRKGTACIKLEEYHTAKVALQNGVSFAPDDSRFTKLIQECDRLIAEESNNLASTLSSNASTTSISIGNGSHLGDRMSGITKETERDGSVSHINEVAANGPKYRHEYYQKPEEVVVTIFAKGISAKDVVVDFGEQILSVTIDVPGQDVYHYQPRLFGKIIPDKCRVDVLSTKVEIRLAKAEAMNWTSLEYSKDMLPQKVNMPTVHSERPTYPSSKPRTKDWDKLEALVKKEEKEEKLDGDAALNKLFRDIYQNADEDMRRAMSKSFLESNGTVLSTDWKEVGSKKVEGTPPEGMELKKWEY</sequence>
<evidence type="ECO:0000313" key="9">
    <source>
        <dbReference type="EMBL" id="KAK7308960.1"/>
    </source>
</evidence>
<dbReference type="SUPFAM" id="SSF49764">
    <property type="entry name" value="HSP20-like chaperones"/>
    <property type="match status" value="1"/>
</dbReference>
<dbReference type="InterPro" id="IPR007699">
    <property type="entry name" value="SGS_dom"/>
</dbReference>